<comment type="caution">
    <text evidence="3">The sequence shown here is derived from an EMBL/GenBank/DDBJ whole genome shotgun (WGS) entry which is preliminary data.</text>
</comment>
<reference evidence="3" key="1">
    <citation type="submission" date="2022-07" db="EMBL/GenBank/DDBJ databases">
        <authorList>
            <person name="Trinca V."/>
            <person name="Uliana J.V.C."/>
            <person name="Torres T.T."/>
            <person name="Ward R.J."/>
            <person name="Monesi N."/>
        </authorList>
    </citation>
    <scope>NUCLEOTIDE SEQUENCE</scope>
    <source>
        <strain evidence="3">HSMRA1968</strain>
        <tissue evidence="3">Whole embryos</tissue>
    </source>
</reference>
<feature type="transmembrane region" description="Helical" evidence="2">
    <location>
        <begin position="6"/>
        <end position="23"/>
    </location>
</feature>
<dbReference type="SUPFAM" id="SSF51735">
    <property type="entry name" value="NAD(P)-binding Rossmann-fold domains"/>
    <property type="match status" value="1"/>
</dbReference>
<name>A0A9Q0MJD7_9DIPT</name>
<dbReference type="Gene3D" id="3.40.50.720">
    <property type="entry name" value="NAD(P)-binding Rossmann-like Domain"/>
    <property type="match status" value="1"/>
</dbReference>
<dbReference type="AlphaFoldDB" id="A0A9Q0MJD7"/>
<evidence type="ECO:0000256" key="1">
    <source>
        <dbReference type="ARBA" id="ARBA00023002"/>
    </source>
</evidence>
<dbReference type="GO" id="GO:0016491">
    <property type="term" value="F:oxidoreductase activity"/>
    <property type="evidence" value="ECO:0007669"/>
    <property type="project" value="UniProtKB-KW"/>
</dbReference>
<keyword evidence="1" id="KW-0560">Oxidoreductase</keyword>
<dbReference type="Pfam" id="PF00106">
    <property type="entry name" value="adh_short"/>
    <property type="match status" value="1"/>
</dbReference>
<dbReference type="Proteomes" id="UP001151699">
    <property type="component" value="Unassembled WGS sequence"/>
</dbReference>
<sequence>MLEKWAGLHLIVWAMILVRKYLCSKRCKCTANIENKLIIITGATSGIGLALAWELAKRGACLTLACRDFYKANNLARKIRHSTGNSKITAASLDLSSFECISTFAKTVIDSKKPVFALINNAGIFYAKPTRTPDGIEQTLQTNYLGPFLLTSLLLPALRKHDSSRIINISSEAHLAVQDFPQEEFHQVFEDSSQNRFIAYQYSKFCLTLFTYCLRESLRSDKVKLICVNPGNTETNIFRTFPQLSHPVAFAIQKPIRFFLVNTPHEGIQSILHGLLAKNPPFYIENLSEGQVNNLIYNPEFSLKLWRMSREMCQKYL</sequence>
<dbReference type="InterPro" id="IPR036291">
    <property type="entry name" value="NAD(P)-bd_dom_sf"/>
</dbReference>
<keyword evidence="2" id="KW-0812">Transmembrane</keyword>
<proteinExistence type="predicted"/>
<accession>A0A9Q0MJD7</accession>
<evidence type="ECO:0000256" key="2">
    <source>
        <dbReference type="SAM" id="Phobius"/>
    </source>
</evidence>
<gene>
    <name evidence="3" type="primary">RDH11_0</name>
    <name evidence="3" type="ORF">Bhyg_16981</name>
</gene>
<evidence type="ECO:0000313" key="3">
    <source>
        <dbReference type="EMBL" id="KAJ6626581.1"/>
    </source>
</evidence>
<dbReference type="OrthoDB" id="542013at2759"/>
<dbReference type="PANTHER" id="PTHR43157:SF31">
    <property type="entry name" value="PHOSPHATIDYLINOSITOL-GLYCAN BIOSYNTHESIS CLASS F PROTEIN"/>
    <property type="match status" value="1"/>
</dbReference>
<organism evidence="3 4">
    <name type="scientific">Pseudolycoriella hygida</name>
    <dbReference type="NCBI Taxonomy" id="35572"/>
    <lineage>
        <taxon>Eukaryota</taxon>
        <taxon>Metazoa</taxon>
        <taxon>Ecdysozoa</taxon>
        <taxon>Arthropoda</taxon>
        <taxon>Hexapoda</taxon>
        <taxon>Insecta</taxon>
        <taxon>Pterygota</taxon>
        <taxon>Neoptera</taxon>
        <taxon>Endopterygota</taxon>
        <taxon>Diptera</taxon>
        <taxon>Nematocera</taxon>
        <taxon>Sciaroidea</taxon>
        <taxon>Sciaridae</taxon>
        <taxon>Pseudolycoriella</taxon>
    </lineage>
</organism>
<keyword evidence="2" id="KW-0472">Membrane</keyword>
<evidence type="ECO:0000313" key="4">
    <source>
        <dbReference type="Proteomes" id="UP001151699"/>
    </source>
</evidence>
<feature type="transmembrane region" description="Helical" evidence="2">
    <location>
        <begin position="35"/>
        <end position="53"/>
    </location>
</feature>
<keyword evidence="2" id="KW-1133">Transmembrane helix</keyword>
<keyword evidence="4" id="KW-1185">Reference proteome</keyword>
<dbReference type="PANTHER" id="PTHR43157">
    <property type="entry name" value="PHOSPHATIDYLINOSITOL-GLYCAN BIOSYNTHESIS CLASS F PROTEIN-RELATED"/>
    <property type="match status" value="1"/>
</dbReference>
<dbReference type="InterPro" id="IPR002347">
    <property type="entry name" value="SDR_fam"/>
</dbReference>
<dbReference type="EMBL" id="WJQU01003241">
    <property type="protein sequence ID" value="KAJ6626581.1"/>
    <property type="molecule type" value="Genomic_DNA"/>
</dbReference>
<dbReference type="PRINTS" id="PR00081">
    <property type="entry name" value="GDHRDH"/>
</dbReference>
<protein>
    <submittedName>
        <fullName evidence="3">Retinol dehydrogenase 11</fullName>
    </submittedName>
</protein>